<dbReference type="AlphaFoldDB" id="A0A085YXN4"/>
<gene>
    <name evidence="1" type="ORF">IX38_22485</name>
</gene>
<keyword evidence="2" id="KW-1185">Reference proteome</keyword>
<comment type="caution">
    <text evidence="1">The sequence shown here is derived from an EMBL/GenBank/DDBJ whole genome shotgun (WGS) entry which is preliminary data.</text>
</comment>
<accession>A0A085YXN4</accession>
<evidence type="ECO:0000313" key="1">
    <source>
        <dbReference type="EMBL" id="KFE96947.1"/>
    </source>
</evidence>
<reference evidence="1 2" key="1">
    <citation type="submission" date="2014-07" db="EMBL/GenBank/DDBJ databases">
        <title>Genome of Chryseobacterium luteum DSM 18605.</title>
        <authorList>
            <person name="Stropko S.J."/>
            <person name="Pipes S.E."/>
            <person name="Newman J.D."/>
        </authorList>
    </citation>
    <scope>NUCLEOTIDE SEQUENCE [LARGE SCALE GENOMIC DNA]</scope>
    <source>
        <strain evidence="1 2">DSM 18605</strain>
    </source>
</reference>
<sequence length="63" mass="7593">MQIKEILQTYFSYKNLCNLQDFKNLNSLLIFQSRLINFSEIEILPLKRNRKSVKKTINSEFHT</sequence>
<organism evidence="1 2">
    <name type="scientific">Chryseobacterium luteum</name>
    <dbReference type="NCBI Taxonomy" id="421531"/>
    <lineage>
        <taxon>Bacteria</taxon>
        <taxon>Pseudomonadati</taxon>
        <taxon>Bacteroidota</taxon>
        <taxon>Flavobacteriia</taxon>
        <taxon>Flavobacteriales</taxon>
        <taxon>Weeksellaceae</taxon>
        <taxon>Chryseobacterium group</taxon>
        <taxon>Chryseobacterium</taxon>
    </lineage>
</organism>
<name>A0A085YXN4_9FLAO</name>
<proteinExistence type="predicted"/>
<dbReference type="EMBL" id="JPRO01000038">
    <property type="protein sequence ID" value="KFE96947.1"/>
    <property type="molecule type" value="Genomic_DNA"/>
</dbReference>
<protein>
    <submittedName>
        <fullName evidence="1">Uncharacterized protein</fullName>
    </submittedName>
</protein>
<evidence type="ECO:0000313" key="2">
    <source>
        <dbReference type="Proteomes" id="UP000028703"/>
    </source>
</evidence>
<dbReference type="Proteomes" id="UP000028703">
    <property type="component" value="Unassembled WGS sequence"/>
</dbReference>